<comment type="caution">
    <text evidence="2">The sequence shown here is derived from an EMBL/GenBank/DDBJ whole genome shotgun (WGS) entry which is preliminary data.</text>
</comment>
<dbReference type="RefSeq" id="WP_101252963.1">
    <property type="nucleotide sequence ID" value="NZ_PIUM01000036.1"/>
</dbReference>
<organism evidence="2 3">
    <name type="scientific">Telmatospirillum siberiense</name>
    <dbReference type="NCBI Taxonomy" id="382514"/>
    <lineage>
        <taxon>Bacteria</taxon>
        <taxon>Pseudomonadati</taxon>
        <taxon>Pseudomonadota</taxon>
        <taxon>Alphaproteobacteria</taxon>
        <taxon>Rhodospirillales</taxon>
        <taxon>Rhodospirillaceae</taxon>
        <taxon>Telmatospirillum</taxon>
    </lineage>
</organism>
<sequence length="265" mass="28197">MAHTAKDFVVEGGDRDDVDRLNQALAYLDQSPTANAVMQRLIATKTTIKINHEDDDSYQSDSNTINWDPRSGLIAIDPVDNAGSIGVGSAALGLAHEAVHATDEHFADEQACDIDYDFVAERQAVEVEDKIAQELGEPQRYNHGGETVWVNNATEHTATDNNGGINWVERNPDGATEVVGVFKPGSYPGSAPMPEIPPPPPPADVPTAPAAPAGNSASPQFQATATTPESPSTLVAEKLLQARASARTCLRELEQQADLVPGLAR</sequence>
<dbReference type="AlphaFoldDB" id="A0A2N3PP63"/>
<dbReference type="OrthoDB" id="9784466at2"/>
<dbReference type="Proteomes" id="UP000233293">
    <property type="component" value="Unassembled WGS sequence"/>
</dbReference>
<feature type="compositionally biased region" description="Pro residues" evidence="1">
    <location>
        <begin position="194"/>
        <end position="204"/>
    </location>
</feature>
<gene>
    <name evidence="2" type="ORF">CWS72_22835</name>
</gene>
<feature type="compositionally biased region" description="Polar residues" evidence="1">
    <location>
        <begin position="220"/>
        <end position="232"/>
    </location>
</feature>
<keyword evidence="3" id="KW-1185">Reference proteome</keyword>
<evidence type="ECO:0000313" key="3">
    <source>
        <dbReference type="Proteomes" id="UP000233293"/>
    </source>
</evidence>
<evidence type="ECO:0000256" key="1">
    <source>
        <dbReference type="SAM" id="MobiDB-lite"/>
    </source>
</evidence>
<feature type="region of interest" description="Disordered" evidence="1">
    <location>
        <begin position="185"/>
        <end position="232"/>
    </location>
</feature>
<accession>A0A2N3PP63</accession>
<evidence type="ECO:0000313" key="2">
    <source>
        <dbReference type="EMBL" id="PKU22195.1"/>
    </source>
</evidence>
<reference evidence="3" key="1">
    <citation type="submission" date="2017-12" db="EMBL/GenBank/DDBJ databases">
        <title>Draft genome sequence of Telmatospirillum siberiense 26-4b1T, an acidotolerant peatland alphaproteobacterium potentially involved in sulfur cycling.</title>
        <authorList>
            <person name="Hausmann B."/>
            <person name="Pjevac P."/>
            <person name="Schreck K."/>
            <person name="Herbold C.W."/>
            <person name="Daims H."/>
            <person name="Wagner M."/>
            <person name="Pester M."/>
            <person name="Loy A."/>
        </authorList>
    </citation>
    <scope>NUCLEOTIDE SEQUENCE [LARGE SCALE GENOMIC DNA]</scope>
    <source>
        <strain evidence="3">26-4b1</strain>
    </source>
</reference>
<proteinExistence type="predicted"/>
<feature type="compositionally biased region" description="Low complexity" evidence="1">
    <location>
        <begin position="205"/>
        <end position="219"/>
    </location>
</feature>
<dbReference type="EMBL" id="PIUM01000036">
    <property type="protein sequence ID" value="PKU22195.1"/>
    <property type="molecule type" value="Genomic_DNA"/>
</dbReference>
<protein>
    <submittedName>
        <fullName evidence="2">Uncharacterized protein</fullName>
    </submittedName>
</protein>
<name>A0A2N3PP63_9PROT</name>